<evidence type="ECO:0000313" key="6">
    <source>
        <dbReference type="EMBL" id="AMN15773.1"/>
    </source>
</evidence>
<dbReference type="EMBL" id="KU738901">
    <property type="protein sequence ID" value="AMN15911.1"/>
    <property type="molecule type" value="Genomic_DNA"/>
</dbReference>
<evidence type="ECO:0000313" key="3">
    <source>
        <dbReference type="EMBL" id="AMN15359.1"/>
    </source>
</evidence>
<evidence type="ECO:0000313" key="9">
    <source>
        <dbReference type="EMBL" id="AMN16187.1"/>
    </source>
</evidence>
<dbReference type="GO" id="GO:0019028">
    <property type="term" value="C:viral capsid"/>
    <property type="evidence" value="ECO:0007669"/>
    <property type="project" value="InterPro"/>
</dbReference>
<organism evidence="2">
    <name type="scientific">Helicoverpa SNPV AC53</name>
    <dbReference type="NCBI Taxonomy" id="1569367"/>
    <lineage>
        <taxon>Viruses</taxon>
        <taxon>Viruses incertae sedis</taxon>
        <taxon>Naldaviricetes</taxon>
        <taxon>Lefavirales</taxon>
        <taxon>Baculoviridae</taxon>
        <taxon>Alphabaculovirus</taxon>
        <taxon>Alphabaculovirus helarmigerae</taxon>
    </lineage>
</organism>
<evidence type="ECO:0000313" key="5">
    <source>
        <dbReference type="EMBL" id="AMN15635.1"/>
    </source>
</evidence>
<evidence type="ECO:0000313" key="8">
    <source>
        <dbReference type="EMBL" id="AMN16049.1"/>
    </source>
</evidence>
<dbReference type="EMBL" id="KU738903">
    <property type="protein sequence ID" value="AMN16187.1"/>
    <property type="molecule type" value="Genomic_DNA"/>
</dbReference>
<evidence type="ECO:0000313" key="7">
    <source>
        <dbReference type="EMBL" id="AMN15911.1"/>
    </source>
</evidence>
<reference evidence="3" key="2">
    <citation type="journal article" date="2016" name="Genome Announc.">
        <title>Complete Genome Sequences of Seven Helicoverpa armigera SNPV-AC53-Derived Strains.</title>
        <authorList>
            <person name="Noune C."/>
            <person name="Hauxwell C."/>
        </authorList>
    </citation>
    <scope>NUCLEOTIDE SEQUENCE</scope>
    <source>
        <strain evidence="3">AC53C3</strain>
        <strain evidence="4">AC53C5</strain>
        <strain evidence="5">AC53C6</strain>
        <strain evidence="6">AC53C9</strain>
        <strain evidence="7">AC53T2</strain>
        <strain evidence="10">AC53T5</strain>
    </source>
</reference>
<proteinExistence type="predicted"/>
<reference evidence="2" key="1">
    <citation type="journal article" date="2015" name="Genome Announc.">
        <title>Complete Genome Sequences of Helicoverpa armigera Single Nucleopolyhedrovirus Strains AC53 and H25EA1 from Australia.</title>
        <authorList>
            <person name="Noune C."/>
            <person name="Hauxwell C."/>
        </authorList>
    </citation>
    <scope>NUCLEOTIDE SEQUENCE</scope>
    <source>
        <strain evidence="2">AC53</strain>
    </source>
</reference>
<dbReference type="EMBL" id="KJ909666">
    <property type="protein sequence ID" value="AIG63135.1"/>
    <property type="molecule type" value="Genomic_DNA"/>
</dbReference>
<dbReference type="EMBL" id="KU738898">
    <property type="protein sequence ID" value="AMN15497.1"/>
    <property type="molecule type" value="Genomic_DNA"/>
</dbReference>
<evidence type="ECO:0000313" key="2">
    <source>
        <dbReference type="EMBL" id="AIG63135.1"/>
    </source>
</evidence>
<dbReference type="EMBL" id="KU738902">
    <property type="protein sequence ID" value="AMN16049.1"/>
    <property type="molecule type" value="Genomic_DNA"/>
</dbReference>
<gene>
    <name evidence="2" type="ORF">HaSNPV-AC53_094</name>
</gene>
<name>A0A075TP26_9ABAC</name>
<reference evidence="2" key="3">
    <citation type="submission" date="2016-08" db="EMBL/GenBank/DDBJ databases">
        <authorList>
            <person name="Seilhamer J.J."/>
        </authorList>
    </citation>
    <scope>NUCLEOTIDE SEQUENCE</scope>
    <source>
        <strain evidence="2">AC53</strain>
        <strain evidence="8">AC53T4.1</strain>
        <strain evidence="9">AC53T4.2</strain>
    </source>
</reference>
<dbReference type="EMBL" id="KU738904">
    <property type="protein sequence ID" value="AMN16325.1"/>
    <property type="molecule type" value="Genomic_DNA"/>
</dbReference>
<evidence type="ECO:0000313" key="4">
    <source>
        <dbReference type="EMBL" id="AMN15497.1"/>
    </source>
</evidence>
<feature type="compositionally biased region" description="Basic residues" evidence="1">
    <location>
        <begin position="334"/>
        <end position="343"/>
    </location>
</feature>
<dbReference type="EMBL" id="KU738899">
    <property type="protein sequence ID" value="AMN15635.1"/>
    <property type="molecule type" value="Genomic_DNA"/>
</dbReference>
<protein>
    <submittedName>
        <fullName evidence="2">VP80</fullName>
    </submittedName>
</protein>
<accession>A0A075TP26</accession>
<dbReference type="InterPro" id="IPR009893">
    <property type="entry name" value="Nucleo_P80/P87"/>
</dbReference>
<feature type="region of interest" description="Disordered" evidence="1">
    <location>
        <begin position="327"/>
        <end position="355"/>
    </location>
</feature>
<evidence type="ECO:0000313" key="10">
    <source>
        <dbReference type="EMBL" id="AMN16325.1"/>
    </source>
</evidence>
<sequence length="605" mass="69719">MNQQYRDAIRIQNRIITYRFVLLRILYIRRLYPEETGKSLDQIRDSLTHIVPHLKNLQTNIADLAIQDALQEINRLHGLATGTVEYLPNTTKTATTSSYLLDTQETIVDMPPEYPGQRNESETLPASTSIRQNTNQQHITDMVTIVELITKIKQQIRDERTIDSLNRLETATKSLIDENAQIETVRERLSNVTLLFNGDNFLEHDHLQQIATLYQKYSNRVIDYYNANISKFVAELKKYPNLIMSQSPSVRNALSHILQYPKNVGVIKISNAQYEDITNALVKATINIYGTMHGVRYTQPSPFTSPVIETDVTTDDENDTFEAMEIDVPQQQQKVRRKRKARTRSPTTSNEKRRAEIQSNIVEPPTIADVVTTDQTVIAPTPSSIPSYTAAEAVDRANFVDKTRQQYTSVASTSTPTLFRLVLNNVPDLQDQHLIYKPIDLMIPLDVNNYEHLFAMIKQMNLSVLDNNVHFQEILMPIAYYGATNESVVHCIWFVILSWRYFVQCAQNFTQIRLALAGQNFRDPDRVALYLIKYNYLYFYRQFISNILASKRTPFRNAKIENVIRTQDIVVQKTYNKLMFNFEKPAPNSERPIEPLVLLMAGNNE</sequence>
<dbReference type="EMBL" id="KU738900">
    <property type="protein sequence ID" value="AMN15773.1"/>
    <property type="molecule type" value="Genomic_DNA"/>
</dbReference>
<evidence type="ECO:0000256" key="1">
    <source>
        <dbReference type="SAM" id="MobiDB-lite"/>
    </source>
</evidence>
<dbReference type="EMBL" id="KU738897">
    <property type="protein sequence ID" value="AMN15359.1"/>
    <property type="molecule type" value="Genomic_DNA"/>
</dbReference>
<dbReference type="Pfam" id="PF07267">
    <property type="entry name" value="Nucleo_P87"/>
    <property type="match status" value="1"/>
</dbReference>